<reference evidence="11 12" key="2">
    <citation type="submission" date="2019-11" db="EMBL/GenBank/DDBJ databases">
        <title>Implementation of targeted gown and glove precautions to prevent Staphylococcus aureus acquisition in community-based nursing homes.</title>
        <authorList>
            <person name="Stine O.C."/>
        </authorList>
    </citation>
    <scope>NUCLEOTIDE SEQUENCE [LARGE SCALE GENOMIC DNA]</scope>
    <source>
        <strain evidence="9 12">S_2023.LVRQ.AN</strain>
        <strain evidence="8 11">S_4031.LGMP.AI</strain>
    </source>
</reference>
<dbReference type="PATRIC" id="fig|1280.3385.peg.2317"/>
<keyword evidence="2" id="KW-0963">Cytoplasm</keyword>
<sequence>MEFGKFEHAFFNQTNESKDEHVLVISGAIGESNYFYDATSAKDVRNALNNVEAKTIRIKLNSPGGDAFQGLEIYNYIKDLDAHVIVEVTALAASAGSIIAMGADEIIMRTGSTMMIHNASTFCYGDKEEMQTTYDRLEKIDSSIVDVYVSRTGLSKEEVKELLDNETWFTASEAVEKGFANSYETKEKDNGMKVKQDLNTNINNELVNQEVKEESNVNTKDYLKTLLF</sequence>
<keyword evidence="4" id="KW-0378">Hydrolase</keyword>
<evidence type="ECO:0000256" key="5">
    <source>
        <dbReference type="ARBA" id="ARBA00022825"/>
    </source>
</evidence>
<evidence type="ECO:0000313" key="8">
    <source>
        <dbReference type="EMBL" id="MVI56372.1"/>
    </source>
</evidence>
<evidence type="ECO:0000256" key="3">
    <source>
        <dbReference type="ARBA" id="ARBA00022670"/>
    </source>
</evidence>
<reference evidence="7 10" key="1">
    <citation type="submission" date="2015-04" db="EMBL/GenBank/DDBJ databases">
        <authorList>
            <person name="Syromyatnikov M.Y."/>
            <person name="Popov V.N."/>
        </authorList>
    </citation>
    <scope>NUCLEOTIDE SEQUENCE [LARGE SCALE GENOMIC DNA]</scope>
    <source>
        <strain evidence="7 10">AH1</strain>
    </source>
</reference>
<evidence type="ECO:0000313" key="10">
    <source>
        <dbReference type="Proteomes" id="UP000039437"/>
    </source>
</evidence>
<dbReference type="Proteomes" id="UP000434412">
    <property type="component" value="Unassembled WGS sequence"/>
</dbReference>
<dbReference type="Proteomes" id="UP000433366">
    <property type="component" value="Unassembled WGS sequence"/>
</dbReference>
<organism evidence="7 10">
    <name type="scientific">Staphylococcus aureus</name>
    <dbReference type="NCBI Taxonomy" id="1280"/>
    <lineage>
        <taxon>Bacteria</taxon>
        <taxon>Bacillati</taxon>
        <taxon>Bacillota</taxon>
        <taxon>Bacilli</taxon>
        <taxon>Bacillales</taxon>
        <taxon>Staphylococcaceae</taxon>
        <taxon>Staphylococcus</taxon>
    </lineage>
</organism>
<gene>
    <name evidence="7" type="ORF">BN1321_450023</name>
    <name evidence="8" type="ORF">GO793_10975</name>
    <name evidence="9" type="ORF">GO941_05125</name>
</gene>
<evidence type="ECO:0000256" key="6">
    <source>
        <dbReference type="RuleBase" id="RU003567"/>
    </source>
</evidence>
<dbReference type="PRINTS" id="PR00127">
    <property type="entry name" value="CLPPROTEASEP"/>
</dbReference>
<evidence type="ECO:0000313" key="9">
    <source>
        <dbReference type="EMBL" id="MVL44871.1"/>
    </source>
</evidence>
<proteinExistence type="inferred from homology"/>
<evidence type="ECO:0000313" key="11">
    <source>
        <dbReference type="Proteomes" id="UP000433366"/>
    </source>
</evidence>
<dbReference type="Pfam" id="PF00574">
    <property type="entry name" value="CLP_protease"/>
    <property type="match status" value="1"/>
</dbReference>
<dbReference type="Gene3D" id="3.90.226.10">
    <property type="entry name" value="2-enoyl-CoA Hydratase, Chain A, domain 1"/>
    <property type="match status" value="1"/>
</dbReference>
<accession>A0A0U1MVA8</accession>
<evidence type="ECO:0000256" key="2">
    <source>
        <dbReference type="ARBA" id="ARBA00022490"/>
    </source>
</evidence>
<name>A0A0U1MVA8_STAAU</name>
<dbReference type="GO" id="GO:0004176">
    <property type="term" value="F:ATP-dependent peptidase activity"/>
    <property type="evidence" value="ECO:0007669"/>
    <property type="project" value="InterPro"/>
</dbReference>
<dbReference type="GO" id="GO:0009368">
    <property type="term" value="C:endopeptidase Clp complex"/>
    <property type="evidence" value="ECO:0007669"/>
    <property type="project" value="TreeGrafter"/>
</dbReference>
<protein>
    <recommendedName>
        <fullName evidence="6">ATP-dependent Clp protease proteolytic subunit</fullName>
    </recommendedName>
</protein>
<dbReference type="RefSeq" id="WP_000394246.1">
    <property type="nucleotide sequence ID" value="NZ_CP089497.1"/>
</dbReference>
<evidence type="ECO:0000256" key="1">
    <source>
        <dbReference type="ARBA" id="ARBA00007039"/>
    </source>
</evidence>
<dbReference type="InterPro" id="IPR001907">
    <property type="entry name" value="ClpP"/>
</dbReference>
<keyword evidence="3 7" id="KW-0645">Protease</keyword>
<evidence type="ECO:0000313" key="12">
    <source>
        <dbReference type="Proteomes" id="UP000434412"/>
    </source>
</evidence>
<dbReference type="AlphaFoldDB" id="A0A0U1MVA8"/>
<dbReference type="InterPro" id="IPR029045">
    <property type="entry name" value="ClpP/crotonase-like_dom_sf"/>
</dbReference>
<dbReference type="GO" id="GO:0051117">
    <property type="term" value="F:ATPase binding"/>
    <property type="evidence" value="ECO:0007669"/>
    <property type="project" value="TreeGrafter"/>
</dbReference>
<dbReference type="GO" id="GO:0006515">
    <property type="term" value="P:protein quality control for misfolded or incompletely synthesized proteins"/>
    <property type="evidence" value="ECO:0007669"/>
    <property type="project" value="TreeGrafter"/>
</dbReference>
<dbReference type="CDD" id="cd07016">
    <property type="entry name" value="S14_ClpP_1"/>
    <property type="match status" value="1"/>
</dbReference>
<dbReference type="EMBL" id="WPVZ01000332">
    <property type="protein sequence ID" value="MVL44871.1"/>
    <property type="molecule type" value="Genomic_DNA"/>
</dbReference>
<dbReference type="InterPro" id="IPR023562">
    <property type="entry name" value="ClpP/TepA"/>
</dbReference>
<dbReference type="EMBL" id="CVOQ01000040">
    <property type="protein sequence ID" value="CRI20740.1"/>
    <property type="molecule type" value="Genomic_DNA"/>
</dbReference>
<comment type="similarity">
    <text evidence="1 6">Belongs to the peptidase S14 family.</text>
</comment>
<evidence type="ECO:0000256" key="4">
    <source>
        <dbReference type="ARBA" id="ARBA00022801"/>
    </source>
</evidence>
<dbReference type="SUPFAM" id="SSF52096">
    <property type="entry name" value="ClpP/crotonase"/>
    <property type="match status" value="1"/>
</dbReference>
<dbReference type="PANTHER" id="PTHR10381">
    <property type="entry name" value="ATP-DEPENDENT CLP PROTEASE PROTEOLYTIC SUBUNIT"/>
    <property type="match status" value="1"/>
</dbReference>
<dbReference type="GO" id="GO:0004252">
    <property type="term" value="F:serine-type endopeptidase activity"/>
    <property type="evidence" value="ECO:0007669"/>
    <property type="project" value="InterPro"/>
</dbReference>
<evidence type="ECO:0000313" key="7">
    <source>
        <dbReference type="EMBL" id="CRI20740.1"/>
    </source>
</evidence>
<dbReference type="NCBIfam" id="NF045542">
    <property type="entry name" value="Clp_rel_HeadMat"/>
    <property type="match status" value="1"/>
</dbReference>
<dbReference type="EMBL" id="WPRH01000593">
    <property type="protein sequence ID" value="MVI56372.1"/>
    <property type="molecule type" value="Genomic_DNA"/>
</dbReference>
<dbReference type="Proteomes" id="UP000039437">
    <property type="component" value="Unassembled WGS sequence"/>
</dbReference>
<dbReference type="PANTHER" id="PTHR10381:SF70">
    <property type="entry name" value="ATP-DEPENDENT CLP PROTEASE PROTEOLYTIC SUBUNIT"/>
    <property type="match status" value="1"/>
</dbReference>
<keyword evidence="5" id="KW-0720">Serine protease</keyword>